<feature type="domain" description="Transposase IS4-like" evidence="1">
    <location>
        <begin position="20"/>
        <end position="147"/>
    </location>
</feature>
<dbReference type="GO" id="GO:0004803">
    <property type="term" value="F:transposase activity"/>
    <property type="evidence" value="ECO:0007669"/>
    <property type="project" value="InterPro"/>
</dbReference>
<dbReference type="EMBL" id="NGJK01000070">
    <property type="protein sequence ID" value="RAP02819.1"/>
    <property type="molecule type" value="Genomic_DNA"/>
</dbReference>
<accession>A0A328Q7P9</accession>
<dbReference type="InterPro" id="IPR002559">
    <property type="entry name" value="Transposase_11"/>
</dbReference>
<comment type="caution">
    <text evidence="2">The sequence shown here is derived from an EMBL/GenBank/DDBJ whole genome shotgun (WGS) entry which is preliminary data.</text>
</comment>
<dbReference type="Proteomes" id="UP000248557">
    <property type="component" value="Unassembled WGS sequence"/>
</dbReference>
<name>A0A328Q7P9_9EURY</name>
<proteinExistence type="predicted"/>
<protein>
    <recommendedName>
        <fullName evidence="1">Transposase IS4-like domain-containing protein</fullName>
    </recommendedName>
</protein>
<reference evidence="2 3" key="1">
    <citation type="submission" date="2017-05" db="EMBL/GenBank/DDBJ databases">
        <title>Host range expansion of the Methanosphaera genus to humans and monogastric animals involves recent and extensive reduction in genome content.</title>
        <authorList>
            <person name="Hoedt E.C."/>
            <person name="Volmer J.G."/>
            <person name="Parks D.H."/>
            <person name="Rosewarne C.P."/>
            <person name="Denman S.E."/>
            <person name="Mcsweeney C.S."/>
            <person name="O Cuiv P."/>
            <person name="Hugenholtz P."/>
            <person name="Tyson G.W."/>
            <person name="Morrison M."/>
        </authorList>
    </citation>
    <scope>NUCLEOTIDE SEQUENCE [LARGE SCALE GENOMIC DNA]</scope>
    <source>
        <strain evidence="2 3">PA5</strain>
    </source>
</reference>
<sequence length="163" mass="19895">MTKYHITQKYTKVQENIKQSRIIHLLDILLFDKGYFSYENYRISIIEYRIIPLIFPRENYNKNKLLNPIICPLGYFKNKKENIKIRREIKLAITLLLKKLKEWKKYKPIRGYIEDFFKLCKQAFNMHKIHKYTPESFTKDRFLYVLIIKLVLNTTEKTKIALQ</sequence>
<dbReference type="Pfam" id="PF01609">
    <property type="entry name" value="DDE_Tnp_1"/>
    <property type="match status" value="1"/>
</dbReference>
<evidence type="ECO:0000259" key="1">
    <source>
        <dbReference type="Pfam" id="PF01609"/>
    </source>
</evidence>
<organism evidence="2 3">
    <name type="scientific">Methanosphaera stadtmanae</name>
    <dbReference type="NCBI Taxonomy" id="2317"/>
    <lineage>
        <taxon>Archaea</taxon>
        <taxon>Methanobacteriati</taxon>
        <taxon>Methanobacteriota</taxon>
        <taxon>Methanomada group</taxon>
        <taxon>Methanobacteria</taxon>
        <taxon>Methanobacteriales</taxon>
        <taxon>Methanobacteriaceae</taxon>
        <taxon>Methanosphaera</taxon>
    </lineage>
</organism>
<evidence type="ECO:0000313" key="2">
    <source>
        <dbReference type="EMBL" id="RAP02819.1"/>
    </source>
</evidence>
<dbReference type="AlphaFoldDB" id="A0A328Q7P9"/>
<dbReference type="GO" id="GO:0006313">
    <property type="term" value="P:DNA transposition"/>
    <property type="evidence" value="ECO:0007669"/>
    <property type="project" value="InterPro"/>
</dbReference>
<dbReference type="GO" id="GO:0003677">
    <property type="term" value="F:DNA binding"/>
    <property type="evidence" value="ECO:0007669"/>
    <property type="project" value="InterPro"/>
</dbReference>
<dbReference type="RefSeq" id="WP_112149653.1">
    <property type="nucleotide sequence ID" value="NZ_NGJK01000070.1"/>
</dbReference>
<gene>
    <name evidence="2" type="ORF">CA615_05425</name>
</gene>
<evidence type="ECO:0000313" key="3">
    <source>
        <dbReference type="Proteomes" id="UP000248557"/>
    </source>
</evidence>